<reference evidence="2 3" key="1">
    <citation type="submission" date="2020-12" db="EMBL/GenBank/DDBJ databases">
        <title>YIM B01967 draft genome.</title>
        <authorList>
            <person name="Yan X."/>
        </authorList>
    </citation>
    <scope>NUCLEOTIDE SEQUENCE [LARGE SCALE GENOMIC DNA]</scope>
    <source>
        <strain evidence="2 3">YIM B01967</strain>
    </source>
</reference>
<feature type="transmembrane region" description="Helical" evidence="1">
    <location>
        <begin position="270"/>
        <end position="295"/>
    </location>
</feature>
<keyword evidence="1" id="KW-1133">Transmembrane helix</keyword>
<protein>
    <submittedName>
        <fullName evidence="2">Stage III sporulation protein AE</fullName>
    </submittedName>
</protein>
<evidence type="ECO:0000313" key="3">
    <source>
        <dbReference type="Proteomes" id="UP000618943"/>
    </source>
</evidence>
<comment type="caution">
    <text evidence="2">The sequence shown here is derived from an EMBL/GenBank/DDBJ whole genome shotgun (WGS) entry which is preliminary data.</text>
</comment>
<feature type="transmembrane region" description="Helical" evidence="1">
    <location>
        <begin position="16"/>
        <end position="36"/>
    </location>
</feature>
<feature type="transmembrane region" description="Helical" evidence="1">
    <location>
        <begin position="150"/>
        <end position="173"/>
    </location>
</feature>
<gene>
    <name evidence="2" type="ORF">JFL43_03970</name>
</gene>
<feature type="transmembrane region" description="Helical" evidence="1">
    <location>
        <begin position="42"/>
        <end position="60"/>
    </location>
</feature>
<proteinExistence type="predicted"/>
<organism evidence="2 3">
    <name type="scientific">Viridibacillus soli</name>
    <dbReference type="NCBI Taxonomy" id="2798301"/>
    <lineage>
        <taxon>Bacteria</taxon>
        <taxon>Bacillati</taxon>
        <taxon>Bacillota</taxon>
        <taxon>Bacilli</taxon>
        <taxon>Bacillales</taxon>
        <taxon>Caryophanaceae</taxon>
        <taxon>Viridibacillus</taxon>
    </lineage>
</organism>
<keyword evidence="3" id="KW-1185">Reference proteome</keyword>
<dbReference type="Pfam" id="PF09546">
    <property type="entry name" value="Spore_III_AE"/>
    <property type="match status" value="1"/>
</dbReference>
<keyword evidence="1" id="KW-0812">Transmembrane</keyword>
<dbReference type="EMBL" id="JAEOAH010000004">
    <property type="protein sequence ID" value="MBK3494029.1"/>
    <property type="molecule type" value="Genomic_DNA"/>
</dbReference>
<evidence type="ECO:0000256" key="1">
    <source>
        <dbReference type="SAM" id="Phobius"/>
    </source>
</evidence>
<dbReference type="Proteomes" id="UP000618943">
    <property type="component" value="Unassembled WGS sequence"/>
</dbReference>
<feature type="transmembrane region" description="Helical" evidence="1">
    <location>
        <begin position="106"/>
        <end position="129"/>
    </location>
</feature>
<name>A0ABS1H3P6_9BACL</name>
<accession>A0ABS1H3P6</accession>
<sequence>MDWLKEILIAPFKDTLFTLVSLLFYAFLFLILNFIMPKFKEWTRLFFFIAVLTTTLKPVFQAFSMMQSLSENMISFFSALYPILMSAMVISAGAMSLMAWHPMLILLIQFAVFLTGRWLIPLLTASILLDFLTRFMPEISFSRMADFIRVLVLSVVSATVMCYSLFLVINGVVAVSFTGAAMGPLKKMIQQNIPFIGSFITESLSTFRKYSSTTATVTSTGLMIGIWTAAVIPTVKILMMGLSFRFLAALLEPFSDKDIASFLDDIGKTLFVLCAVSFIIAFAFFFTAILAVILLKLQIQEG</sequence>
<keyword evidence="1" id="KW-0472">Membrane</keyword>
<dbReference type="RefSeq" id="WP_157813068.1">
    <property type="nucleotide sequence ID" value="NZ_JAEOAH010000004.1"/>
</dbReference>
<feature type="transmembrane region" description="Helical" evidence="1">
    <location>
        <begin position="222"/>
        <end position="250"/>
    </location>
</feature>
<evidence type="ECO:0000313" key="2">
    <source>
        <dbReference type="EMBL" id="MBK3494029.1"/>
    </source>
</evidence>
<feature type="transmembrane region" description="Helical" evidence="1">
    <location>
        <begin position="80"/>
        <end position="100"/>
    </location>
</feature>
<dbReference type="InterPro" id="IPR014194">
    <property type="entry name" value="Spore_III_AE"/>
</dbReference>